<gene>
    <name evidence="10" type="ORF">JOC48_003728</name>
</gene>
<sequence length="170" mass="19527">MNTAYVALGSNISPRFTYLQKAIDLLSTYEEIEVIQQSSIYETIPVGYAEQGNFLNMVVKIRTSLDPLVLLSYCQSIEKKLGRKREIKWGPRTIDLDILLYNEENIKTEQLTVPHPRMHERAFVLIPLCDIDPSINIPFLNKTVKDVLDEVSSQEKKGVIKWVRSNGEEE</sequence>
<evidence type="ECO:0000256" key="3">
    <source>
        <dbReference type="ARBA" id="ARBA00013253"/>
    </source>
</evidence>
<evidence type="ECO:0000256" key="7">
    <source>
        <dbReference type="ARBA" id="ARBA00022840"/>
    </source>
</evidence>
<evidence type="ECO:0000256" key="8">
    <source>
        <dbReference type="ARBA" id="ARBA00022909"/>
    </source>
</evidence>
<dbReference type="Gene3D" id="3.30.70.560">
    <property type="entry name" value="7,8-Dihydro-6-hydroxymethylpterin-pyrophosphokinase HPPK"/>
    <property type="match status" value="1"/>
</dbReference>
<dbReference type="InterPro" id="IPR000550">
    <property type="entry name" value="Hppk"/>
</dbReference>
<evidence type="ECO:0000313" key="10">
    <source>
        <dbReference type="EMBL" id="MBM7573179.1"/>
    </source>
</evidence>
<protein>
    <recommendedName>
        <fullName evidence="3">2-amino-4-hydroxy-6-hydroxymethyldihydropteridine diphosphokinase</fullName>
        <ecNumber evidence="3">2.7.6.3</ecNumber>
    </recommendedName>
</protein>
<dbReference type="PANTHER" id="PTHR43071">
    <property type="entry name" value="2-AMINO-4-HYDROXY-6-HYDROXYMETHYLDIHYDROPTERIDINE PYROPHOSPHOKINASE"/>
    <property type="match status" value="1"/>
</dbReference>
<comment type="catalytic activity">
    <reaction evidence="1">
        <text>6-hydroxymethyl-7,8-dihydropterin + ATP = (7,8-dihydropterin-6-yl)methyl diphosphate + AMP + H(+)</text>
        <dbReference type="Rhea" id="RHEA:11412"/>
        <dbReference type="ChEBI" id="CHEBI:15378"/>
        <dbReference type="ChEBI" id="CHEBI:30616"/>
        <dbReference type="ChEBI" id="CHEBI:44841"/>
        <dbReference type="ChEBI" id="CHEBI:72950"/>
        <dbReference type="ChEBI" id="CHEBI:456215"/>
        <dbReference type="EC" id="2.7.6.3"/>
    </reaction>
</comment>
<keyword evidence="8" id="KW-0289">Folate biosynthesis</keyword>
<evidence type="ECO:0000256" key="6">
    <source>
        <dbReference type="ARBA" id="ARBA00022777"/>
    </source>
</evidence>
<keyword evidence="5" id="KW-0547">Nucleotide-binding</keyword>
<keyword evidence="11" id="KW-1185">Reference proteome</keyword>
<evidence type="ECO:0000256" key="2">
    <source>
        <dbReference type="ARBA" id="ARBA00005051"/>
    </source>
</evidence>
<dbReference type="EMBL" id="JAFBDR010000027">
    <property type="protein sequence ID" value="MBM7573179.1"/>
    <property type="molecule type" value="Genomic_DNA"/>
</dbReference>
<proteinExistence type="predicted"/>
<keyword evidence="4 10" id="KW-0808">Transferase</keyword>
<evidence type="ECO:0000256" key="5">
    <source>
        <dbReference type="ARBA" id="ARBA00022741"/>
    </source>
</evidence>
<dbReference type="PROSITE" id="PS00794">
    <property type="entry name" value="HPPK"/>
    <property type="match status" value="1"/>
</dbReference>
<dbReference type="Pfam" id="PF01288">
    <property type="entry name" value="HPPK"/>
    <property type="match status" value="1"/>
</dbReference>
<dbReference type="InterPro" id="IPR035907">
    <property type="entry name" value="Hppk_sf"/>
</dbReference>
<evidence type="ECO:0000256" key="1">
    <source>
        <dbReference type="ARBA" id="ARBA00000198"/>
    </source>
</evidence>
<evidence type="ECO:0000313" key="11">
    <source>
        <dbReference type="Proteomes" id="UP001296943"/>
    </source>
</evidence>
<dbReference type="RefSeq" id="WP_204501843.1">
    <property type="nucleotide sequence ID" value="NZ_JAFBDR010000027.1"/>
</dbReference>
<keyword evidence="6" id="KW-0418">Kinase</keyword>
<dbReference type="CDD" id="cd00483">
    <property type="entry name" value="HPPK"/>
    <property type="match status" value="1"/>
</dbReference>
<dbReference type="GO" id="GO:0003848">
    <property type="term" value="F:2-amino-4-hydroxy-6-hydroxymethyldihydropteridine diphosphokinase activity"/>
    <property type="evidence" value="ECO:0007669"/>
    <property type="project" value="UniProtKB-EC"/>
</dbReference>
<dbReference type="PANTHER" id="PTHR43071:SF1">
    <property type="entry name" value="2-AMINO-4-HYDROXY-6-HYDROXYMETHYLDIHYDROPTERIDINE PYROPHOSPHOKINASE"/>
    <property type="match status" value="1"/>
</dbReference>
<dbReference type="NCBIfam" id="TIGR01498">
    <property type="entry name" value="folK"/>
    <property type="match status" value="1"/>
</dbReference>
<dbReference type="SUPFAM" id="SSF55083">
    <property type="entry name" value="6-hydroxymethyl-7,8-dihydropterin pyrophosphokinase, HPPK"/>
    <property type="match status" value="1"/>
</dbReference>
<dbReference type="EC" id="2.7.6.3" evidence="3"/>
<organism evidence="10 11">
    <name type="scientific">Aquibacillus albus</name>
    <dbReference type="NCBI Taxonomy" id="1168171"/>
    <lineage>
        <taxon>Bacteria</taxon>
        <taxon>Bacillati</taxon>
        <taxon>Bacillota</taxon>
        <taxon>Bacilli</taxon>
        <taxon>Bacillales</taxon>
        <taxon>Bacillaceae</taxon>
        <taxon>Aquibacillus</taxon>
    </lineage>
</organism>
<feature type="domain" description="7,8-dihydro-6-hydroxymethylpterin-pyrophosphokinase" evidence="9">
    <location>
        <begin position="88"/>
        <end position="99"/>
    </location>
</feature>
<reference evidence="10 11" key="1">
    <citation type="submission" date="2021-01" db="EMBL/GenBank/DDBJ databases">
        <title>Genomic Encyclopedia of Type Strains, Phase IV (KMG-IV): sequencing the most valuable type-strain genomes for metagenomic binning, comparative biology and taxonomic classification.</title>
        <authorList>
            <person name="Goeker M."/>
        </authorList>
    </citation>
    <scope>NUCLEOTIDE SEQUENCE [LARGE SCALE GENOMIC DNA]</scope>
    <source>
        <strain evidence="10 11">DSM 23711</strain>
    </source>
</reference>
<evidence type="ECO:0000256" key="4">
    <source>
        <dbReference type="ARBA" id="ARBA00022679"/>
    </source>
</evidence>
<comment type="caution">
    <text evidence="10">The sequence shown here is derived from an EMBL/GenBank/DDBJ whole genome shotgun (WGS) entry which is preliminary data.</text>
</comment>
<name>A0ABS2N4Y5_9BACI</name>
<dbReference type="Proteomes" id="UP001296943">
    <property type="component" value="Unassembled WGS sequence"/>
</dbReference>
<evidence type="ECO:0000259" key="9">
    <source>
        <dbReference type="PROSITE" id="PS00794"/>
    </source>
</evidence>
<comment type="pathway">
    <text evidence="2">Cofactor biosynthesis; tetrahydrofolate biosynthesis; 2-amino-4-hydroxy-6-hydroxymethyl-7,8-dihydropteridine diphosphate from 7,8-dihydroneopterin triphosphate: step 4/4.</text>
</comment>
<keyword evidence="7" id="KW-0067">ATP-binding</keyword>
<accession>A0ABS2N4Y5</accession>